<dbReference type="GO" id="GO:0030145">
    <property type="term" value="F:manganese ion binding"/>
    <property type="evidence" value="ECO:0007669"/>
    <property type="project" value="InterPro"/>
</dbReference>
<evidence type="ECO:0000256" key="1">
    <source>
        <dbReference type="SAM" id="MobiDB-lite"/>
    </source>
</evidence>
<protein>
    <recommendedName>
        <fullName evidence="4">Peptidase M4 domain-containing protein</fullName>
    </recommendedName>
</protein>
<evidence type="ECO:0000313" key="2">
    <source>
        <dbReference type="EMBL" id="TMQ65965.1"/>
    </source>
</evidence>
<gene>
    <name evidence="2" type="ORF">E6K79_03615</name>
</gene>
<feature type="region of interest" description="Disordered" evidence="1">
    <location>
        <begin position="1"/>
        <end position="52"/>
    </location>
</feature>
<dbReference type="SUPFAM" id="SSF55486">
    <property type="entry name" value="Metalloproteases ('zincins'), catalytic domain"/>
    <property type="match status" value="1"/>
</dbReference>
<sequence length="532" mass="58114">MKRRKRGGSTVRKRGAATVRKRGAATDRKGADGTVQIFPNDPESTVGLVPATPLPRALGEPPFVIEGRRYAPAPYAPGTLAFQYWQGEVALQRTIHVWEDLLERDFSAWHGGTPLRVRLRAGKDLNAFYDRKSLQFFYDVDKTTGRTVFAAESLDVVSHETGHAVLDVYQPGYWSSVDLETASFHEAFADCSALLTTLTDPAVRKAFLSEAGGPGRKSNLVSRLAEALGRAIFDNFGPGANSDPTRLRDANNSFRYAPPDSLPSGAPETDLAAEPHSFSRVFTGAFYDTLVWLLAREMKQDSTEAAVERARRLAGRILARAVETIAPGEARYRAVALRMREIDQSEEGGVATIGIEEAFARHGIRLPALAAGRARGARARAASSGYRALSALDPDRPGGAAAIRAALGVPRGARLERTTLPARVGGGVREQFIHRDSVTVRHPSLGRFSGVVVRVLCGCTFTRDPAGNVEGGTLAPHPHPTSTELARHLRRWIAMDAIEPRRSGPSSSRELFRARKPFRVSRSRMIERVYFD</sequence>
<dbReference type="Proteomes" id="UP000317691">
    <property type="component" value="Unassembled WGS sequence"/>
</dbReference>
<accession>A0A538TQV6</accession>
<evidence type="ECO:0008006" key="4">
    <source>
        <dbReference type="Google" id="ProtNLM"/>
    </source>
</evidence>
<feature type="compositionally biased region" description="Basic residues" evidence="1">
    <location>
        <begin position="1"/>
        <end position="23"/>
    </location>
</feature>
<dbReference type="InterPro" id="IPR019780">
    <property type="entry name" value="Germin_Mn-BS"/>
</dbReference>
<proteinExistence type="predicted"/>
<comment type="caution">
    <text evidence="2">The sequence shown here is derived from an EMBL/GenBank/DDBJ whole genome shotgun (WGS) entry which is preliminary data.</text>
</comment>
<organism evidence="2 3">
    <name type="scientific">Eiseniibacteriota bacterium</name>
    <dbReference type="NCBI Taxonomy" id="2212470"/>
    <lineage>
        <taxon>Bacteria</taxon>
        <taxon>Candidatus Eiseniibacteriota</taxon>
    </lineage>
</organism>
<dbReference type="EMBL" id="VBOZ01000010">
    <property type="protein sequence ID" value="TMQ65965.1"/>
    <property type="molecule type" value="Genomic_DNA"/>
</dbReference>
<dbReference type="AlphaFoldDB" id="A0A538TQV6"/>
<dbReference type="Gene3D" id="3.10.170.10">
    <property type="match status" value="1"/>
</dbReference>
<name>A0A538TQV6_UNCEI</name>
<reference evidence="2 3" key="1">
    <citation type="journal article" date="2019" name="Nat. Microbiol.">
        <title>Mediterranean grassland soil C-N compound turnover is dependent on rainfall and depth, and is mediated by genomically divergent microorganisms.</title>
        <authorList>
            <person name="Diamond S."/>
            <person name="Andeer P.F."/>
            <person name="Li Z."/>
            <person name="Crits-Christoph A."/>
            <person name="Burstein D."/>
            <person name="Anantharaman K."/>
            <person name="Lane K.R."/>
            <person name="Thomas B.C."/>
            <person name="Pan C."/>
            <person name="Northen T.R."/>
            <person name="Banfield J.F."/>
        </authorList>
    </citation>
    <scope>NUCLEOTIDE SEQUENCE [LARGE SCALE GENOMIC DNA]</scope>
    <source>
        <strain evidence="2">WS_9</strain>
    </source>
</reference>
<feature type="region of interest" description="Disordered" evidence="1">
    <location>
        <begin position="242"/>
        <end position="271"/>
    </location>
</feature>
<dbReference type="PROSITE" id="PS00725">
    <property type="entry name" value="GERMIN"/>
    <property type="match status" value="1"/>
</dbReference>
<evidence type="ECO:0000313" key="3">
    <source>
        <dbReference type="Proteomes" id="UP000317691"/>
    </source>
</evidence>